<comment type="similarity">
    <text evidence="1">Belongs to the CapA family.</text>
</comment>
<dbReference type="STRING" id="1122204.SAMN05421781_0618"/>
<dbReference type="InterPro" id="IPR029052">
    <property type="entry name" value="Metallo-depent_PP-like"/>
</dbReference>
<dbReference type="InterPro" id="IPR052169">
    <property type="entry name" value="CW_Biosynth-Accessory"/>
</dbReference>
<evidence type="ECO:0000256" key="1">
    <source>
        <dbReference type="ARBA" id="ARBA00005662"/>
    </source>
</evidence>
<dbReference type="AlphaFoldDB" id="A0A1H2R6D4"/>
<evidence type="ECO:0000256" key="2">
    <source>
        <dbReference type="SAM" id="Phobius"/>
    </source>
</evidence>
<dbReference type="SUPFAM" id="SSF56300">
    <property type="entry name" value="Metallo-dependent phosphatases"/>
    <property type="match status" value="1"/>
</dbReference>
<protein>
    <submittedName>
        <fullName evidence="4">Poly-gamma-glutamate synthesis protein (Capsule biosynthesis protein)</fullName>
    </submittedName>
</protein>
<dbReference type="SMART" id="SM00854">
    <property type="entry name" value="PGA_cap"/>
    <property type="match status" value="1"/>
</dbReference>
<reference evidence="4 5" key="1">
    <citation type="submission" date="2016-10" db="EMBL/GenBank/DDBJ databases">
        <authorList>
            <person name="de Groot N.N."/>
        </authorList>
    </citation>
    <scope>NUCLEOTIDE SEQUENCE [LARGE SCALE GENOMIC DNA]</scope>
    <source>
        <strain evidence="4 5">DSM 23126</strain>
    </source>
</reference>
<proteinExistence type="inferred from homology"/>
<name>A0A1H2R6D4_9BACI</name>
<dbReference type="InterPro" id="IPR019079">
    <property type="entry name" value="Capsule_synth_CapA"/>
</dbReference>
<keyword evidence="5" id="KW-1185">Reference proteome</keyword>
<evidence type="ECO:0000259" key="3">
    <source>
        <dbReference type="SMART" id="SM00854"/>
    </source>
</evidence>
<feature type="domain" description="Capsule synthesis protein CapA" evidence="3">
    <location>
        <begin position="62"/>
        <end position="304"/>
    </location>
</feature>
<keyword evidence="2" id="KW-0812">Transmembrane</keyword>
<dbReference type="CDD" id="cd07381">
    <property type="entry name" value="MPP_CapA"/>
    <property type="match status" value="1"/>
</dbReference>
<sequence length="400" mass="44195">MAKRLLNFKEKYLAYTKRQRRKAGKHAVLGIIICLVAMTLIRVVEPSAAESEYEQEQDTIFTSAMVGDMMTGRHVEEVAEQEGYESLFQYAKPTLEAADYTIGNFENPVVDNPDETEEADKIINLSSKSGAIDGLEDAGFDAVNLANNHLMDYQYEGLNETLQAFENSSIDVVGAGSNDDEAHGYTMSTHNGMDVAALGVNDITYANMEQAGPSSPGISTSQDPSAYIDAVQQADEEADLVIVNVHFGQEYDSTPTTRQRQMTEAIADAGADVIIGTHPHVLQSAEVYNDTFIMHSIGNFVFDQGWTRTRDSVIANYSLASDGTAHLEMQPFRVFEASPRPVESAFHRERIFRQLTKDTQNKDAIVENGEHLVFEADHSNVIDSMEQSGNQNNNQNSTQN</sequence>
<dbReference type="PANTHER" id="PTHR33393">
    <property type="entry name" value="POLYGLUTAMINE SYNTHESIS ACCESSORY PROTEIN RV0574C-RELATED"/>
    <property type="match status" value="1"/>
</dbReference>
<accession>A0A1H2R6D4</accession>
<keyword evidence="2" id="KW-0472">Membrane</keyword>
<dbReference type="Proteomes" id="UP000199488">
    <property type="component" value="Unassembled WGS sequence"/>
</dbReference>
<dbReference type="RefSeq" id="WP_091610993.1">
    <property type="nucleotide sequence ID" value="NZ_FNNC01000001.1"/>
</dbReference>
<dbReference type="PANTHER" id="PTHR33393:SF13">
    <property type="entry name" value="PGA BIOSYNTHESIS PROTEIN CAPA"/>
    <property type="match status" value="1"/>
</dbReference>
<feature type="transmembrane region" description="Helical" evidence="2">
    <location>
        <begin position="27"/>
        <end position="44"/>
    </location>
</feature>
<evidence type="ECO:0000313" key="5">
    <source>
        <dbReference type="Proteomes" id="UP000199488"/>
    </source>
</evidence>
<keyword evidence="2" id="KW-1133">Transmembrane helix</keyword>
<evidence type="ECO:0000313" key="4">
    <source>
        <dbReference type="EMBL" id="SDW15023.1"/>
    </source>
</evidence>
<dbReference type="Pfam" id="PF09587">
    <property type="entry name" value="PGA_cap"/>
    <property type="match status" value="1"/>
</dbReference>
<organism evidence="4 5">
    <name type="scientific">Marinococcus luteus</name>
    <dbReference type="NCBI Taxonomy" id="1122204"/>
    <lineage>
        <taxon>Bacteria</taxon>
        <taxon>Bacillati</taxon>
        <taxon>Bacillota</taxon>
        <taxon>Bacilli</taxon>
        <taxon>Bacillales</taxon>
        <taxon>Bacillaceae</taxon>
        <taxon>Marinococcus</taxon>
    </lineage>
</organism>
<gene>
    <name evidence="4" type="ORF">SAMN05421781_0618</name>
</gene>
<dbReference type="Gene3D" id="3.60.21.10">
    <property type="match status" value="1"/>
</dbReference>
<dbReference type="EMBL" id="FNNC01000001">
    <property type="protein sequence ID" value="SDW15023.1"/>
    <property type="molecule type" value="Genomic_DNA"/>
</dbReference>
<dbReference type="OrthoDB" id="9810906at2"/>